<dbReference type="InterPro" id="IPR024079">
    <property type="entry name" value="MetalloPept_cat_dom_sf"/>
</dbReference>
<dbReference type="PANTHER" id="PTHR37016:SF3">
    <property type="entry name" value="NEUTRAL PROTEASE 2-RELATED"/>
    <property type="match status" value="1"/>
</dbReference>
<evidence type="ECO:0000256" key="2">
    <source>
        <dbReference type="ARBA" id="ARBA00004613"/>
    </source>
</evidence>
<dbReference type="AlphaFoldDB" id="A0A0A1SV85"/>
<comment type="similarity">
    <text evidence="3">Belongs to the peptidase M35 family.</text>
</comment>
<dbReference type="GO" id="GO:0046872">
    <property type="term" value="F:metal ion binding"/>
    <property type="evidence" value="ECO:0007669"/>
    <property type="project" value="UniProtKB-KW"/>
</dbReference>
<evidence type="ECO:0000313" key="19">
    <source>
        <dbReference type="EMBL" id="CEJ87506.1"/>
    </source>
</evidence>
<dbReference type="SMART" id="SM01351">
    <property type="entry name" value="Aspzincin_M35"/>
    <property type="match status" value="1"/>
</dbReference>
<dbReference type="EMBL" id="CDHN01000002">
    <property type="protein sequence ID" value="CEJ87506.1"/>
    <property type="molecule type" value="Genomic_DNA"/>
</dbReference>
<evidence type="ECO:0000256" key="17">
    <source>
        <dbReference type="SAM" id="SignalP"/>
    </source>
</evidence>
<evidence type="ECO:0000256" key="7">
    <source>
        <dbReference type="ARBA" id="ARBA00022685"/>
    </source>
</evidence>
<evidence type="ECO:0000256" key="13">
    <source>
        <dbReference type="ARBA" id="ARBA00023145"/>
    </source>
</evidence>
<keyword evidence="11 15" id="KW-0862">Zinc</keyword>
<evidence type="ECO:0000256" key="1">
    <source>
        <dbReference type="ARBA" id="ARBA00001187"/>
    </source>
</evidence>
<evidence type="ECO:0000256" key="16">
    <source>
        <dbReference type="PIRSR" id="PIRSR601384-3"/>
    </source>
</evidence>
<keyword evidence="9 17" id="KW-0732">Signal</keyword>
<feature type="active site" evidence="14">
    <location>
        <position position="290"/>
    </location>
</feature>
<comment type="cofactor">
    <cofactor evidence="15">
        <name>Zn(2+)</name>
        <dbReference type="ChEBI" id="CHEBI:29105"/>
    </cofactor>
    <text evidence="15">Binds 1 zinc ion per subunit.</text>
</comment>
<feature type="domain" description="Lysine-specific metallo-endopeptidase" evidence="18">
    <location>
        <begin position="196"/>
        <end position="328"/>
    </location>
</feature>
<keyword evidence="12" id="KW-0482">Metalloprotease</keyword>
<dbReference type="Gene3D" id="2.60.40.2970">
    <property type="match status" value="1"/>
</dbReference>
<dbReference type="InterPro" id="IPR050414">
    <property type="entry name" value="Fungal_M35_metalloproteases"/>
</dbReference>
<name>A0A0A1SV85_9HYPO</name>
<sequence length="335" mass="34978">MQSLLQLLAFSALAAAVPTSQPALDVAVERVGNSGIKATFRNPGASELKLLKTGTILGDSPTKKVHVTSGNSPIAFKGMHITVSDTDLPETAFVTLPAGGALDVNIDIAEIHDLGAGGDYAVRVAGSIPYTTDNGRTLNRVGAKYDAGKILSLAVNGEEALQVHKSAVFQRAEVIPCTEGQLSSLETAQTNCNDIAAAAPGGLTKSRMDTWFHAHDADTIATVKGVYNSLPAGCNSKLQCSPGTYKTCADGAVAYQNNGIYLCPVYFNKPVSSSTACHNTQTQGNVLLHETTHMEANTVDSAYGYEACIALSTADALNNADTYARMGQDIYAGCS</sequence>
<dbReference type="InterPro" id="IPR029463">
    <property type="entry name" value="Lys_MEP"/>
</dbReference>
<dbReference type="Pfam" id="PF02102">
    <property type="entry name" value="Peptidase_M35"/>
    <property type="match status" value="1"/>
</dbReference>
<feature type="signal peptide" evidence="17">
    <location>
        <begin position="1"/>
        <end position="16"/>
    </location>
</feature>
<keyword evidence="7" id="KW-0165">Cleavage on pair of basic residues</keyword>
<feature type="disulfide bond" evidence="16">
    <location>
        <begin position="177"/>
        <end position="240"/>
    </location>
</feature>
<reference evidence="19 20" key="1">
    <citation type="journal article" date="2015" name="Genome Announc.">
        <title>Draft Genome Sequence and Gene Annotation of the Entomopathogenic Fungus Verticillium hemipterigenum.</title>
        <authorList>
            <person name="Horn F."/>
            <person name="Habel A."/>
            <person name="Scharf D.H."/>
            <person name="Dworschak J."/>
            <person name="Brakhage A.A."/>
            <person name="Guthke R."/>
            <person name="Hertweck C."/>
            <person name="Linde J."/>
        </authorList>
    </citation>
    <scope>NUCLEOTIDE SEQUENCE [LARGE SCALE GENOMIC DNA]</scope>
</reference>
<feature type="binding site" evidence="15">
    <location>
        <position position="300"/>
    </location>
    <ligand>
        <name>Zn(2+)</name>
        <dbReference type="ChEBI" id="CHEBI:29105"/>
        <note>catalytic</note>
    </ligand>
</feature>
<evidence type="ECO:0000256" key="9">
    <source>
        <dbReference type="ARBA" id="ARBA00022729"/>
    </source>
</evidence>
<dbReference type="CDD" id="cd11008">
    <property type="entry name" value="M35_deuterolysin_like"/>
    <property type="match status" value="1"/>
</dbReference>
<keyword evidence="20" id="KW-1185">Reference proteome</keyword>
<evidence type="ECO:0000256" key="5">
    <source>
        <dbReference type="ARBA" id="ARBA00022525"/>
    </source>
</evidence>
<dbReference type="GO" id="GO:0006508">
    <property type="term" value="P:proteolysis"/>
    <property type="evidence" value="ECO:0007669"/>
    <property type="project" value="UniProtKB-KW"/>
</dbReference>
<keyword evidence="8 15" id="KW-0479">Metal-binding</keyword>
<evidence type="ECO:0000256" key="15">
    <source>
        <dbReference type="PIRSR" id="PIRSR601384-2"/>
    </source>
</evidence>
<dbReference type="PANTHER" id="PTHR37016">
    <property type="match status" value="1"/>
</dbReference>
<evidence type="ECO:0000256" key="4">
    <source>
        <dbReference type="ARBA" id="ARBA00012431"/>
    </source>
</evidence>
<dbReference type="InterPro" id="IPR001384">
    <property type="entry name" value="Peptidase_M35"/>
</dbReference>
<feature type="binding site" evidence="15">
    <location>
        <position position="293"/>
    </location>
    <ligand>
        <name>Zn(2+)</name>
        <dbReference type="ChEBI" id="CHEBI:29105"/>
        <note>catalytic</note>
    </ligand>
</feature>
<dbReference type="GO" id="GO:0004222">
    <property type="term" value="F:metalloendopeptidase activity"/>
    <property type="evidence" value="ECO:0007669"/>
    <property type="project" value="InterPro"/>
</dbReference>
<dbReference type="OrthoDB" id="412874at2759"/>
<evidence type="ECO:0000313" key="20">
    <source>
        <dbReference type="Proteomes" id="UP000039046"/>
    </source>
</evidence>
<dbReference type="SUPFAM" id="SSF55486">
    <property type="entry name" value="Metalloproteases ('zincins'), catalytic domain"/>
    <property type="match status" value="1"/>
</dbReference>
<organism evidence="19 20">
    <name type="scientific">[Torrubiella] hemipterigena</name>
    <dbReference type="NCBI Taxonomy" id="1531966"/>
    <lineage>
        <taxon>Eukaryota</taxon>
        <taxon>Fungi</taxon>
        <taxon>Dikarya</taxon>
        <taxon>Ascomycota</taxon>
        <taxon>Pezizomycotina</taxon>
        <taxon>Sordariomycetes</taxon>
        <taxon>Hypocreomycetidae</taxon>
        <taxon>Hypocreales</taxon>
        <taxon>Clavicipitaceae</taxon>
        <taxon>Clavicipitaceae incertae sedis</taxon>
        <taxon>'Torrubiella' clade</taxon>
    </lineage>
</organism>
<dbReference type="GO" id="GO:0005576">
    <property type="term" value="C:extracellular region"/>
    <property type="evidence" value="ECO:0007669"/>
    <property type="project" value="UniProtKB-SubCell"/>
</dbReference>
<evidence type="ECO:0000256" key="8">
    <source>
        <dbReference type="ARBA" id="ARBA00022723"/>
    </source>
</evidence>
<evidence type="ECO:0000256" key="3">
    <source>
        <dbReference type="ARBA" id="ARBA00010279"/>
    </source>
</evidence>
<evidence type="ECO:0000256" key="6">
    <source>
        <dbReference type="ARBA" id="ARBA00022670"/>
    </source>
</evidence>
<feature type="binding site" evidence="15">
    <location>
        <position position="289"/>
    </location>
    <ligand>
        <name>Zn(2+)</name>
        <dbReference type="ChEBI" id="CHEBI:29105"/>
        <note>catalytic</note>
    </ligand>
</feature>
<feature type="disulfide bond" evidence="16">
    <location>
        <begin position="248"/>
        <end position="263"/>
    </location>
</feature>
<evidence type="ECO:0000259" key="18">
    <source>
        <dbReference type="SMART" id="SM01351"/>
    </source>
</evidence>
<evidence type="ECO:0000256" key="10">
    <source>
        <dbReference type="ARBA" id="ARBA00022801"/>
    </source>
</evidence>
<gene>
    <name evidence="19" type="ORF">VHEMI04435</name>
</gene>
<keyword evidence="13" id="KW-0865">Zymogen</keyword>
<proteinExistence type="inferred from homology"/>
<dbReference type="EC" id="3.4.24.39" evidence="4"/>
<dbReference type="STRING" id="1531966.A0A0A1SV85"/>
<evidence type="ECO:0000256" key="12">
    <source>
        <dbReference type="ARBA" id="ARBA00023049"/>
    </source>
</evidence>
<protein>
    <recommendedName>
        <fullName evidence="4">deuterolysin</fullName>
        <ecNumber evidence="4">3.4.24.39</ecNumber>
    </recommendedName>
</protein>
<comment type="catalytic activity">
    <reaction evidence="1">
        <text>Preferential cleavage of bonds with hydrophobic residues in P1'. Also 3-Asn-|-Gln-4 and 8-Gly-|-Ser-9 bonds in insulin B chain.</text>
        <dbReference type="EC" id="3.4.24.39"/>
    </reaction>
</comment>
<dbReference type="Gene3D" id="3.40.390.10">
    <property type="entry name" value="Collagenase (Catalytic Domain)"/>
    <property type="match status" value="1"/>
</dbReference>
<keyword evidence="5" id="KW-0964">Secreted</keyword>
<keyword evidence="10" id="KW-0378">Hydrolase</keyword>
<keyword evidence="6" id="KW-0645">Protease</keyword>
<accession>A0A0A1SV85</accession>
<feature type="chain" id="PRO_5001989470" description="deuterolysin" evidence="17">
    <location>
        <begin position="17"/>
        <end position="335"/>
    </location>
</feature>
<comment type="subcellular location">
    <subcellularLocation>
        <location evidence="2">Secreted</location>
    </subcellularLocation>
</comment>
<dbReference type="Proteomes" id="UP000039046">
    <property type="component" value="Unassembled WGS sequence"/>
</dbReference>
<dbReference type="HOGENOM" id="CLU_039313_1_1_1"/>
<evidence type="ECO:0000256" key="11">
    <source>
        <dbReference type="ARBA" id="ARBA00022833"/>
    </source>
</evidence>
<evidence type="ECO:0000256" key="14">
    <source>
        <dbReference type="PIRSR" id="PIRSR601384-1"/>
    </source>
</evidence>